<organism evidence="13 14">
    <name type="scientific">Kyrpidia spormannii</name>
    <dbReference type="NCBI Taxonomy" id="2055160"/>
    <lineage>
        <taxon>Bacteria</taxon>
        <taxon>Bacillati</taxon>
        <taxon>Bacillota</taxon>
        <taxon>Bacilli</taxon>
        <taxon>Bacillales</taxon>
        <taxon>Alicyclobacillaceae</taxon>
        <taxon>Kyrpidia</taxon>
    </lineage>
</organism>
<evidence type="ECO:0000256" key="3">
    <source>
        <dbReference type="ARBA" id="ARBA00004746"/>
    </source>
</evidence>
<dbReference type="CDD" id="cd06454">
    <property type="entry name" value="KBL_like"/>
    <property type="match status" value="1"/>
</dbReference>
<dbReference type="InterPro" id="IPR004723">
    <property type="entry name" value="AONS_Archaea/Proteobacteria"/>
</dbReference>
<dbReference type="Gene3D" id="3.40.640.10">
    <property type="entry name" value="Type I PLP-dependent aspartate aminotransferase-like (Major domain)"/>
    <property type="match status" value="1"/>
</dbReference>
<protein>
    <recommendedName>
        <fullName evidence="10">8-amino-7-oxononanoate synthase</fullName>
        <ecNumber evidence="10">2.3.1.47</ecNumber>
    </recommendedName>
</protein>
<evidence type="ECO:0000256" key="9">
    <source>
        <dbReference type="ARBA" id="ARBA00047715"/>
    </source>
</evidence>
<dbReference type="InterPro" id="IPR015421">
    <property type="entry name" value="PyrdxlP-dep_Trfase_major"/>
</dbReference>
<evidence type="ECO:0000256" key="11">
    <source>
        <dbReference type="PIRSR" id="PIRSR604723-51"/>
    </source>
</evidence>
<dbReference type="Gene3D" id="3.90.1150.10">
    <property type="entry name" value="Aspartate Aminotransferase, domain 1"/>
    <property type="match status" value="1"/>
</dbReference>
<accession>A0A6F9EFP0</accession>
<dbReference type="PANTHER" id="PTHR13693:SF100">
    <property type="entry name" value="8-AMINO-7-OXONONANOATE SYNTHASE"/>
    <property type="match status" value="1"/>
</dbReference>
<evidence type="ECO:0000256" key="5">
    <source>
        <dbReference type="ARBA" id="ARBA00011738"/>
    </source>
</evidence>
<gene>
    <name evidence="13" type="primary">bioFC</name>
    <name evidence="13" type="ORF">COOX1_2809</name>
</gene>
<dbReference type="NCBIfam" id="TIGR00858">
    <property type="entry name" value="bioF"/>
    <property type="match status" value="1"/>
</dbReference>
<dbReference type="GO" id="GO:0030170">
    <property type="term" value="F:pyridoxal phosphate binding"/>
    <property type="evidence" value="ECO:0007669"/>
    <property type="project" value="InterPro"/>
</dbReference>
<reference evidence="13 14" key="1">
    <citation type="submission" date="2020-04" db="EMBL/GenBank/DDBJ databases">
        <authorList>
            <person name="Hogendoorn C."/>
        </authorList>
    </citation>
    <scope>NUCLEOTIDE SEQUENCE [LARGE SCALE GENOMIC DNA]</scope>
    <source>
        <strain evidence="13">COOX1</strain>
    </source>
</reference>
<comment type="subunit">
    <text evidence="5">Homodimer.</text>
</comment>
<sequence length="386" mass="41678">MMDSTGLEAELQNLEDAGLRRRLRRVESAPGPEVTVEGRRMLMCASNNYLGLAQDPRLIEAAHRAMIRYGAGSTGSRLISGDTELHEALEKRIARWKGTEAALVFATGYMANVALATTLAGEEDVIFSDEWNHASIIDGCRLSRARVSVYRHADPGDLESKIIAAGPARRRLIYTDGVFSMDGDVAPLPGLLEVAGKYDAFVVVDDAHAGGVLGKRGRGTMEYYGLSPAPRIIQMGTLSKAAGVEGAYVAGAKAVIDYLINRARPFIFSTAPSPAAVGAALAAVEIMEQEQWRRDHLRALASRLRTGLRERGWRVPEGSTPIIPVIIGEVGETLRLAARLDDAGIFAPAIRPPTVPPESCRIRLTVTAAHRMEDVDRILAVFATEG</sequence>
<evidence type="ECO:0000256" key="6">
    <source>
        <dbReference type="ARBA" id="ARBA00022679"/>
    </source>
</evidence>
<dbReference type="GO" id="GO:0009102">
    <property type="term" value="P:biotin biosynthetic process"/>
    <property type="evidence" value="ECO:0007669"/>
    <property type="project" value="UniProtKB-UniRule"/>
</dbReference>
<name>A0A6F9EFP0_9BACL</name>
<comment type="catalytic activity">
    <reaction evidence="9">
        <text>6-carboxyhexanoyl-[ACP] + L-alanine + H(+) = (8S)-8-amino-7-oxononanoate + holo-[ACP] + CO2</text>
        <dbReference type="Rhea" id="RHEA:42288"/>
        <dbReference type="Rhea" id="RHEA-COMP:9685"/>
        <dbReference type="Rhea" id="RHEA-COMP:9955"/>
        <dbReference type="ChEBI" id="CHEBI:15378"/>
        <dbReference type="ChEBI" id="CHEBI:16526"/>
        <dbReference type="ChEBI" id="CHEBI:57972"/>
        <dbReference type="ChEBI" id="CHEBI:64479"/>
        <dbReference type="ChEBI" id="CHEBI:78846"/>
        <dbReference type="ChEBI" id="CHEBI:149468"/>
        <dbReference type="EC" id="2.3.1.47"/>
    </reaction>
</comment>
<dbReference type="InterPro" id="IPR050087">
    <property type="entry name" value="AON_synthase_class-II"/>
</dbReference>
<comment type="pathway">
    <text evidence="3">Cofactor biosynthesis; biotin biosynthesis.</text>
</comment>
<dbReference type="UniPathway" id="UPA00078"/>
<dbReference type="InterPro" id="IPR015424">
    <property type="entry name" value="PyrdxlP-dep_Trfase"/>
</dbReference>
<keyword evidence="8 11" id="KW-0663">Pyridoxal phosphate</keyword>
<feature type="modified residue" description="N6-(pyridoxal phosphate)lysine" evidence="11">
    <location>
        <position position="240"/>
    </location>
</feature>
<dbReference type="SUPFAM" id="SSF53383">
    <property type="entry name" value="PLP-dependent transferases"/>
    <property type="match status" value="1"/>
</dbReference>
<dbReference type="AlphaFoldDB" id="A0A6F9EFP0"/>
<dbReference type="EC" id="2.3.1.47" evidence="10"/>
<evidence type="ECO:0000256" key="1">
    <source>
        <dbReference type="ARBA" id="ARBA00001933"/>
    </source>
</evidence>
<dbReference type="InterPro" id="IPR015422">
    <property type="entry name" value="PyrdxlP-dep_Trfase_small"/>
</dbReference>
<feature type="domain" description="Aminotransferase class I/classII large" evidence="12">
    <location>
        <begin position="45"/>
        <end position="380"/>
    </location>
</feature>
<evidence type="ECO:0000256" key="2">
    <source>
        <dbReference type="ARBA" id="ARBA00002513"/>
    </source>
</evidence>
<dbReference type="InterPro" id="IPR004839">
    <property type="entry name" value="Aminotransferase_I/II_large"/>
</dbReference>
<evidence type="ECO:0000313" key="13">
    <source>
        <dbReference type="EMBL" id="CAB3395235.1"/>
    </source>
</evidence>
<comment type="similarity">
    <text evidence="4">Belongs to the class-II pyridoxal-phosphate-dependent aminotransferase family. BioF subfamily.</text>
</comment>
<evidence type="ECO:0000256" key="7">
    <source>
        <dbReference type="ARBA" id="ARBA00022756"/>
    </source>
</evidence>
<dbReference type="Proteomes" id="UP000502196">
    <property type="component" value="Chromosome"/>
</dbReference>
<keyword evidence="13" id="KW-0012">Acyltransferase</keyword>
<evidence type="ECO:0000256" key="4">
    <source>
        <dbReference type="ARBA" id="ARBA00010008"/>
    </source>
</evidence>
<evidence type="ECO:0000313" key="14">
    <source>
        <dbReference type="Proteomes" id="UP000502196"/>
    </source>
</evidence>
<comment type="function">
    <text evidence="2">Catalyzes the decarboxylative condensation of pimeloyl-[acyl-carrier protein] and L-alanine to produce 8-amino-7-oxononanoate (AON), [acyl-carrier protein], and carbon dioxide.</text>
</comment>
<comment type="cofactor">
    <cofactor evidence="1 11">
        <name>pyridoxal 5'-phosphate</name>
        <dbReference type="ChEBI" id="CHEBI:597326"/>
    </cofactor>
</comment>
<evidence type="ECO:0000256" key="8">
    <source>
        <dbReference type="ARBA" id="ARBA00022898"/>
    </source>
</evidence>
<keyword evidence="7" id="KW-0093">Biotin biosynthesis</keyword>
<dbReference type="EMBL" id="LR792683">
    <property type="protein sequence ID" value="CAB3395235.1"/>
    <property type="molecule type" value="Genomic_DNA"/>
</dbReference>
<evidence type="ECO:0000259" key="12">
    <source>
        <dbReference type="Pfam" id="PF00155"/>
    </source>
</evidence>
<dbReference type="PANTHER" id="PTHR13693">
    <property type="entry name" value="CLASS II AMINOTRANSFERASE/8-AMINO-7-OXONONANOATE SYNTHASE"/>
    <property type="match status" value="1"/>
</dbReference>
<dbReference type="GO" id="GO:0008710">
    <property type="term" value="F:8-amino-7-oxononanoate synthase activity"/>
    <property type="evidence" value="ECO:0007669"/>
    <property type="project" value="UniProtKB-UniRule"/>
</dbReference>
<proteinExistence type="inferred from homology"/>
<dbReference type="Pfam" id="PF00155">
    <property type="entry name" value="Aminotran_1_2"/>
    <property type="match status" value="1"/>
</dbReference>
<keyword evidence="6 13" id="KW-0808">Transferase</keyword>
<evidence type="ECO:0000256" key="10">
    <source>
        <dbReference type="NCBIfam" id="TIGR00858"/>
    </source>
</evidence>